<keyword evidence="5" id="KW-1185">Reference proteome</keyword>
<feature type="chain" id="PRO_5046221151" evidence="1">
    <location>
        <begin position="30"/>
        <end position="543"/>
    </location>
</feature>
<dbReference type="InterPro" id="IPR050491">
    <property type="entry name" value="AmpC-like"/>
</dbReference>
<name>A0ABQ5V9S8_9PROT</name>
<feature type="signal peptide" evidence="1">
    <location>
        <begin position="1"/>
        <end position="29"/>
    </location>
</feature>
<dbReference type="PANTHER" id="PTHR46825">
    <property type="entry name" value="D-ALANYL-D-ALANINE-CARBOXYPEPTIDASE/ENDOPEPTIDASE AMPH"/>
    <property type="match status" value="1"/>
</dbReference>
<evidence type="ECO:0000313" key="4">
    <source>
        <dbReference type="EMBL" id="GLQ24274.1"/>
    </source>
</evidence>
<proteinExistence type="predicted"/>
<dbReference type="SUPFAM" id="SSF56601">
    <property type="entry name" value="beta-lactamase/transpeptidase-like"/>
    <property type="match status" value="1"/>
</dbReference>
<evidence type="ECO:0000313" key="5">
    <source>
        <dbReference type="Proteomes" id="UP001161391"/>
    </source>
</evidence>
<comment type="caution">
    <text evidence="4">The sequence shown here is derived from an EMBL/GenBank/DDBJ whole genome shotgun (WGS) entry which is preliminary data.</text>
</comment>
<dbReference type="Pfam" id="PF11954">
    <property type="entry name" value="DUF3471"/>
    <property type="match status" value="1"/>
</dbReference>
<keyword evidence="1" id="KW-0732">Signal</keyword>
<feature type="domain" description="Beta-lactamase-related" evidence="2">
    <location>
        <begin position="54"/>
        <end position="387"/>
    </location>
</feature>
<feature type="domain" description="Peptidase S12 Pab87-related C-terminal" evidence="3">
    <location>
        <begin position="441"/>
        <end position="538"/>
    </location>
</feature>
<dbReference type="InterPro" id="IPR012338">
    <property type="entry name" value="Beta-lactam/transpept-like"/>
</dbReference>
<evidence type="ECO:0000259" key="3">
    <source>
        <dbReference type="Pfam" id="PF11954"/>
    </source>
</evidence>
<organism evidence="4 5">
    <name type="scientific">Algimonas ampicilliniresistens</name>
    <dbReference type="NCBI Taxonomy" id="1298735"/>
    <lineage>
        <taxon>Bacteria</taxon>
        <taxon>Pseudomonadati</taxon>
        <taxon>Pseudomonadota</taxon>
        <taxon>Alphaproteobacteria</taxon>
        <taxon>Maricaulales</taxon>
        <taxon>Robiginitomaculaceae</taxon>
        <taxon>Algimonas</taxon>
    </lineage>
</organism>
<dbReference type="Pfam" id="PF00144">
    <property type="entry name" value="Beta-lactamase"/>
    <property type="match status" value="1"/>
</dbReference>
<reference evidence="4" key="1">
    <citation type="journal article" date="2014" name="Int. J. Syst. Evol. Microbiol.">
        <title>Complete genome of a new Firmicutes species belonging to the dominant human colonic microbiota ('Ruminococcus bicirculans') reveals two chromosomes and a selective capacity to utilize plant glucans.</title>
        <authorList>
            <consortium name="NISC Comparative Sequencing Program"/>
            <person name="Wegmann U."/>
            <person name="Louis P."/>
            <person name="Goesmann A."/>
            <person name="Henrissat B."/>
            <person name="Duncan S.H."/>
            <person name="Flint H.J."/>
        </authorList>
    </citation>
    <scope>NUCLEOTIDE SEQUENCE</scope>
    <source>
        <strain evidence="4">NBRC 108219</strain>
    </source>
</reference>
<dbReference type="RefSeq" id="WP_284390514.1">
    <property type="nucleotide sequence ID" value="NZ_BSNK01000002.1"/>
</dbReference>
<dbReference type="InterPro" id="IPR001466">
    <property type="entry name" value="Beta-lactam-related"/>
</dbReference>
<keyword evidence="4" id="KW-0378">Hydrolase</keyword>
<reference evidence="4" key="2">
    <citation type="submission" date="2023-01" db="EMBL/GenBank/DDBJ databases">
        <title>Draft genome sequence of Algimonas ampicilliniresistens strain NBRC 108219.</title>
        <authorList>
            <person name="Sun Q."/>
            <person name="Mori K."/>
        </authorList>
    </citation>
    <scope>NUCLEOTIDE SEQUENCE</scope>
    <source>
        <strain evidence="4">NBRC 108219</strain>
    </source>
</reference>
<sequence length="543" mass="59498">MMTIRNLMTGGVMSAVLSVGMLATATAQTQSDVAPAAIETGSETQLTSADIQALATKALDQFDTPGMAIGIVHKGDVTFAGGFGHSNIDTEAPVTKDTLFRIASTTKAFTSAALAVLVDDGVLHWDDKVIDYLPDFRMSDPWVTREFTIRDLLTHRSGLGLGAGDLMLWPEPSGFSREELIHNLRYLKPVSSFRSRYAYDNLLYIVAGEVAAAAAETSWENLVQTRILDPLNMECHAGEVPASKQNQTAVPYGLIDEEIAEITRNRIENASNVSAAAGGLVCNADGMTKWMLTQLSGGLGPNGVQVFSEKQRDEMWKSQTILRVGQSEREMDGTHFKTYALGWRKEDMHGYEVVSHTGTLSGYQAFVGLVPELDLGVVILNNGSNSGARSSIMQTVLKSHMGQPDMDWVQYYADAQAEWAARQDDAPEASNDNYQGSGTVTLPIADYAGLYEDPWFGKVDIAKVGDMLRFQSHKMVKMVGTLTPFDLNTFVIEWDDPEFRADAYMRFDMGFDGEISGATVAHVEPDGDWSFNFQDLAFIRVDN</sequence>
<dbReference type="EMBL" id="BSNK01000002">
    <property type="protein sequence ID" value="GLQ24274.1"/>
    <property type="molecule type" value="Genomic_DNA"/>
</dbReference>
<dbReference type="Proteomes" id="UP001161391">
    <property type="component" value="Unassembled WGS sequence"/>
</dbReference>
<dbReference type="Gene3D" id="3.40.710.10">
    <property type="entry name" value="DD-peptidase/beta-lactamase superfamily"/>
    <property type="match status" value="1"/>
</dbReference>
<dbReference type="PANTHER" id="PTHR46825:SF15">
    <property type="entry name" value="BETA-LACTAMASE-RELATED DOMAIN-CONTAINING PROTEIN"/>
    <property type="match status" value="1"/>
</dbReference>
<dbReference type="InterPro" id="IPR021860">
    <property type="entry name" value="Peptidase_S12_Pab87-rel_C"/>
</dbReference>
<evidence type="ECO:0000256" key="1">
    <source>
        <dbReference type="SAM" id="SignalP"/>
    </source>
</evidence>
<evidence type="ECO:0000259" key="2">
    <source>
        <dbReference type="Pfam" id="PF00144"/>
    </source>
</evidence>
<dbReference type="GO" id="GO:0016787">
    <property type="term" value="F:hydrolase activity"/>
    <property type="evidence" value="ECO:0007669"/>
    <property type="project" value="UniProtKB-KW"/>
</dbReference>
<gene>
    <name evidence="4" type="ORF">GCM10007853_21480</name>
</gene>
<dbReference type="Gene3D" id="2.40.128.600">
    <property type="match status" value="1"/>
</dbReference>
<protein>
    <submittedName>
        <fullName evidence="4">Serine hydrolase</fullName>
    </submittedName>
</protein>
<accession>A0ABQ5V9S8</accession>